<dbReference type="InterPro" id="IPR007822">
    <property type="entry name" value="LANC-like"/>
</dbReference>
<gene>
    <name evidence="1" type="ORF">ABDJ40_02395</name>
</gene>
<sequence length="404" mass="42856">MSPAQLRLVETVRGHLRRALDQDWRDATYARGAAGQLLALAALDELAVARGAPPSLDAGWLAERLARLLSQLPRYPHGLFQGVQGLLFAALELDRVHALGMAEEMARDADEHLMDCLRRGEGLPEHFDLIGGLSGLLVYAAYREQQGGDLPLAEACLRRLAAQARPDGTGGLSWFTPAAWIRGFPMGDVHPTGCTDLGVAHGQAGVLAALAYAQTVGASGAAQGRELLLGSLQTLRRHEQQGGPAHFGVAAEEAGGSRCAWCYGDLGMAAALQLSAQALADPGLEAWVERLLQSLSRRPLPSLGFSDAWLCHGSIGSAWLLRQLAPQRAEMAARFQRQHALEGEGGLLAALEADAAPDLSLLEGHAGLALVLAELQQDLTPALHWSLPFLAGRRALQARATAPA</sequence>
<proteinExistence type="predicted"/>
<protein>
    <submittedName>
        <fullName evidence="1">Lanthionine synthetase LanC family protein</fullName>
    </submittedName>
</protein>
<evidence type="ECO:0000313" key="1">
    <source>
        <dbReference type="EMBL" id="MEO3711613.1"/>
    </source>
</evidence>
<accession>A0ABV0G996</accession>
<dbReference type="SMART" id="SM01260">
    <property type="entry name" value="LANC_like"/>
    <property type="match status" value="1"/>
</dbReference>
<comment type="caution">
    <text evidence="1">The sequence shown here is derived from an EMBL/GenBank/DDBJ whole genome shotgun (WGS) entry which is preliminary data.</text>
</comment>
<name>A0ABV0G996_9BURK</name>
<dbReference type="Proteomes" id="UP001462640">
    <property type="component" value="Unassembled WGS sequence"/>
</dbReference>
<dbReference type="PRINTS" id="PR01950">
    <property type="entry name" value="LANCSUPER"/>
</dbReference>
<dbReference type="SUPFAM" id="SSF158745">
    <property type="entry name" value="LanC-like"/>
    <property type="match status" value="1"/>
</dbReference>
<dbReference type="EMBL" id="JBDPZC010000001">
    <property type="protein sequence ID" value="MEO3711613.1"/>
    <property type="molecule type" value="Genomic_DNA"/>
</dbReference>
<dbReference type="Pfam" id="PF05147">
    <property type="entry name" value="LANC_like"/>
    <property type="match status" value="1"/>
</dbReference>
<dbReference type="PRINTS" id="PR01955">
    <property type="entry name" value="LANCFRANKIA"/>
</dbReference>
<dbReference type="Gene3D" id="1.50.10.20">
    <property type="match status" value="1"/>
</dbReference>
<organism evidence="1 2">
    <name type="scientific">Roseateles flavus</name>
    <dbReference type="NCBI Taxonomy" id="3149041"/>
    <lineage>
        <taxon>Bacteria</taxon>
        <taxon>Pseudomonadati</taxon>
        <taxon>Pseudomonadota</taxon>
        <taxon>Betaproteobacteria</taxon>
        <taxon>Burkholderiales</taxon>
        <taxon>Sphaerotilaceae</taxon>
        <taxon>Roseateles</taxon>
    </lineage>
</organism>
<evidence type="ECO:0000313" key="2">
    <source>
        <dbReference type="Proteomes" id="UP001462640"/>
    </source>
</evidence>
<keyword evidence="2" id="KW-1185">Reference proteome</keyword>
<reference evidence="1 2" key="1">
    <citation type="submission" date="2024-05" db="EMBL/GenBank/DDBJ databases">
        <title>Roseateles sp. 2.12 16S ribosomal RNA gene Genome sequencing and assembly.</title>
        <authorList>
            <person name="Woo H."/>
        </authorList>
    </citation>
    <scope>NUCLEOTIDE SEQUENCE [LARGE SCALE GENOMIC DNA]</scope>
    <source>
        <strain evidence="1 2">2.12</strain>
    </source>
</reference>
<dbReference type="RefSeq" id="WP_347605651.1">
    <property type="nucleotide sequence ID" value="NZ_JBDPZC010000001.1"/>
</dbReference>